<evidence type="ECO:0000313" key="1">
    <source>
        <dbReference type="EMBL" id="SLN25189.1"/>
    </source>
</evidence>
<dbReference type="EMBL" id="FWFP01000002">
    <property type="protein sequence ID" value="SLN25189.1"/>
    <property type="molecule type" value="Genomic_DNA"/>
</dbReference>
<accession>A0A1X6YMZ0</accession>
<sequence length="235" mass="27234">MEEFTSQELFRKPPTGLEDYFERMRPIVDNTILKLSKAKFREDPIAGRKYSRATSIVSSAYKRHGTLLVQALLERLRDCAHLRVWTEDDFKLSHESLEKTRVVERIEALVNTHLPYGDRQRSIRVDMFVLDEHRNSLNAYSIKRGNGSYDGGKRRSILTELIRTQMLLKSYANSLDIDPVCVNAHIIFYYGVMSLTPPFAIDGGDLDKHFSFPVREAIELVNDYFATMLRNLIEE</sequence>
<keyword evidence="2" id="KW-1185">Reference proteome</keyword>
<gene>
    <name evidence="1" type="ORF">RUM8411_01013</name>
</gene>
<dbReference type="RefSeq" id="WP_085821530.1">
    <property type="nucleotide sequence ID" value="NZ_FWFP01000002.1"/>
</dbReference>
<organism evidence="1 2">
    <name type="scientific">Ruegeria meonggei</name>
    <dbReference type="NCBI Taxonomy" id="1446476"/>
    <lineage>
        <taxon>Bacteria</taxon>
        <taxon>Pseudomonadati</taxon>
        <taxon>Pseudomonadota</taxon>
        <taxon>Alphaproteobacteria</taxon>
        <taxon>Rhodobacterales</taxon>
        <taxon>Roseobacteraceae</taxon>
        <taxon>Ruegeria</taxon>
    </lineage>
</organism>
<dbReference type="AlphaFoldDB" id="A0A1X6YMZ0"/>
<protein>
    <submittedName>
        <fullName evidence="1">Uncharacterized protein</fullName>
    </submittedName>
</protein>
<proteinExistence type="predicted"/>
<dbReference type="OrthoDB" id="7862113at2"/>
<evidence type="ECO:0000313" key="2">
    <source>
        <dbReference type="Proteomes" id="UP000193778"/>
    </source>
</evidence>
<dbReference type="Proteomes" id="UP000193778">
    <property type="component" value="Unassembled WGS sequence"/>
</dbReference>
<name>A0A1X6YMZ0_9RHOB</name>
<reference evidence="2" key="1">
    <citation type="submission" date="2017-03" db="EMBL/GenBank/DDBJ databases">
        <authorList>
            <person name="Rodrigo-Torres L."/>
            <person name="Arahal R.D."/>
            <person name="Lucena T."/>
        </authorList>
    </citation>
    <scope>NUCLEOTIDE SEQUENCE [LARGE SCALE GENOMIC DNA]</scope>
    <source>
        <strain evidence="2">CECT 8411</strain>
    </source>
</reference>